<name>D4D2L6_TRIVH</name>
<keyword evidence="4" id="KW-0443">Lipid metabolism</keyword>
<dbReference type="SUPFAM" id="SSF53474">
    <property type="entry name" value="alpha/beta-Hydrolases"/>
    <property type="match status" value="1"/>
</dbReference>
<keyword evidence="3" id="KW-0442">Lipid degradation</keyword>
<evidence type="ECO:0000256" key="3">
    <source>
        <dbReference type="ARBA" id="ARBA00022963"/>
    </source>
</evidence>
<dbReference type="EC" id="3.1.1.47" evidence="1"/>
<evidence type="ECO:0000256" key="5">
    <source>
        <dbReference type="SAM" id="MobiDB-lite"/>
    </source>
</evidence>
<feature type="region of interest" description="Disordered" evidence="5">
    <location>
        <begin position="1"/>
        <end position="30"/>
    </location>
</feature>
<dbReference type="Proteomes" id="UP000008383">
    <property type="component" value="Unassembled WGS sequence"/>
</dbReference>
<dbReference type="Pfam" id="PF03403">
    <property type="entry name" value="PAF-AH_p_II"/>
    <property type="match status" value="2"/>
</dbReference>
<dbReference type="RefSeq" id="XP_003024491.1">
    <property type="nucleotide sequence ID" value="XM_003024445.1"/>
</dbReference>
<dbReference type="AlphaFoldDB" id="D4D2L6"/>
<evidence type="ECO:0000256" key="1">
    <source>
        <dbReference type="ARBA" id="ARBA00013201"/>
    </source>
</evidence>
<proteinExistence type="predicted"/>
<comment type="caution">
    <text evidence="6">The sequence shown here is derived from an EMBL/GenBank/DDBJ whole genome shotgun (WGS) entry which is preliminary data.</text>
</comment>
<keyword evidence="2" id="KW-0378">Hydrolase</keyword>
<dbReference type="GeneID" id="9579713"/>
<reference evidence="7" key="1">
    <citation type="journal article" date="2011" name="Genome Biol.">
        <title>Comparative and functional genomics provide insights into the pathogenicity of dermatophytic fungi.</title>
        <authorList>
            <person name="Burmester A."/>
            <person name="Shelest E."/>
            <person name="Gloeckner G."/>
            <person name="Heddergott C."/>
            <person name="Schindler S."/>
            <person name="Staib P."/>
            <person name="Heidel A."/>
            <person name="Felder M."/>
            <person name="Petzold A."/>
            <person name="Szafranski K."/>
            <person name="Feuermann M."/>
            <person name="Pedruzzi I."/>
            <person name="Priebe S."/>
            <person name="Groth M."/>
            <person name="Winkler R."/>
            <person name="Li W."/>
            <person name="Kniemeyer O."/>
            <person name="Schroeckh V."/>
            <person name="Hertweck C."/>
            <person name="Hube B."/>
            <person name="White T.C."/>
            <person name="Platzer M."/>
            <person name="Guthke R."/>
            <person name="Heitman J."/>
            <person name="Woestemeyer J."/>
            <person name="Zipfel P.F."/>
            <person name="Monod M."/>
            <person name="Brakhage A.A."/>
        </authorList>
    </citation>
    <scope>NUCLEOTIDE SEQUENCE [LARGE SCALE GENOMIC DNA]</scope>
    <source>
        <strain evidence="7">HKI 0517</strain>
    </source>
</reference>
<dbReference type="PANTHER" id="PTHR10272">
    <property type="entry name" value="PLATELET-ACTIVATING FACTOR ACETYLHYDROLASE"/>
    <property type="match status" value="1"/>
</dbReference>
<sequence>MLDMLVSSQQQAAEQASEGSSCPHQQHPDSEYPAIRAKHSIFKARTLSKQCSSPTATMLIQGTFICALVANTIASSIPSSFLLPEPSGPFKVQREILELTDWSRKDINSTLPRRLMVSRFNPIPEKHCIRTEDVPTFPPASAKLEDAILQAASGGHWVDGLLAASRIRVCADVKKGYQTDSHGDNHGFPILLFSPGGNTTRLVYSSIAQTISSAGYTVITMDHPHDTDIVEFLNGDIITGGEVTFSNPSVLPFWNDVRVQDTLFVLNQALKTSPHARIGMLGHSFGGSAVLSSMVKDGRISAGINFDGGLWGDAVNTGLGGRKKPQPYLQWGAYTHNRHNDTSWETLWKAMERLHPHAWKKELGIPEGRHNTFSDFPAIIDAGGVRDVIDKASIDVLVGDIPAARSLEFIKAYVHDFFQFSLFGKDEGLLRGPSSKYPEVVFLD</sequence>
<dbReference type="GO" id="GO:0016042">
    <property type="term" value="P:lipid catabolic process"/>
    <property type="evidence" value="ECO:0007669"/>
    <property type="project" value="UniProtKB-KW"/>
</dbReference>
<dbReference type="HOGENOM" id="CLU_026278_0_0_1"/>
<organism evidence="6 7">
    <name type="scientific">Trichophyton verrucosum (strain HKI 0517)</name>
    <dbReference type="NCBI Taxonomy" id="663202"/>
    <lineage>
        <taxon>Eukaryota</taxon>
        <taxon>Fungi</taxon>
        <taxon>Dikarya</taxon>
        <taxon>Ascomycota</taxon>
        <taxon>Pezizomycotina</taxon>
        <taxon>Eurotiomycetes</taxon>
        <taxon>Eurotiomycetidae</taxon>
        <taxon>Onygenales</taxon>
        <taxon>Arthrodermataceae</taxon>
        <taxon>Trichophyton</taxon>
    </lineage>
</organism>
<dbReference type="GO" id="GO:0003847">
    <property type="term" value="F:1-alkyl-2-acetylglycerophosphocholine esterase activity"/>
    <property type="evidence" value="ECO:0007669"/>
    <property type="project" value="UniProtKB-EC"/>
</dbReference>
<evidence type="ECO:0000256" key="2">
    <source>
        <dbReference type="ARBA" id="ARBA00022801"/>
    </source>
</evidence>
<dbReference type="EMBL" id="ACYE01000073">
    <property type="protein sequence ID" value="EFE43880.1"/>
    <property type="molecule type" value="Genomic_DNA"/>
</dbReference>
<keyword evidence="7" id="KW-1185">Reference proteome</keyword>
<dbReference type="KEGG" id="tve:TRV_01321"/>
<protein>
    <recommendedName>
        <fullName evidence="1">1-alkyl-2-acetylglycerophosphocholine esterase</fullName>
        <ecNumber evidence="1">3.1.1.47</ecNumber>
    </recommendedName>
</protein>
<evidence type="ECO:0000313" key="7">
    <source>
        <dbReference type="Proteomes" id="UP000008383"/>
    </source>
</evidence>
<dbReference type="PANTHER" id="PTHR10272:SF14">
    <property type="entry name" value="PAF ACETYLHYDROLASE FAMILY PROTEIN"/>
    <property type="match status" value="1"/>
</dbReference>
<dbReference type="Gene3D" id="3.40.50.1820">
    <property type="entry name" value="alpha/beta hydrolase"/>
    <property type="match status" value="1"/>
</dbReference>
<accession>D4D2L6</accession>
<dbReference type="InterPro" id="IPR029058">
    <property type="entry name" value="AB_hydrolase_fold"/>
</dbReference>
<gene>
    <name evidence="6" type="ORF">TRV_01321</name>
</gene>
<dbReference type="OrthoDB" id="2363873at2759"/>
<feature type="compositionally biased region" description="Low complexity" evidence="5">
    <location>
        <begin position="7"/>
        <end position="21"/>
    </location>
</feature>
<evidence type="ECO:0000256" key="4">
    <source>
        <dbReference type="ARBA" id="ARBA00023098"/>
    </source>
</evidence>
<evidence type="ECO:0000313" key="6">
    <source>
        <dbReference type="EMBL" id="EFE43880.1"/>
    </source>
</evidence>